<evidence type="ECO:0000256" key="1">
    <source>
        <dbReference type="ARBA" id="ARBA00009684"/>
    </source>
</evidence>
<evidence type="ECO:0000259" key="8">
    <source>
        <dbReference type="Pfam" id="PF00288"/>
    </source>
</evidence>
<evidence type="ECO:0000259" key="9">
    <source>
        <dbReference type="Pfam" id="PF08544"/>
    </source>
</evidence>
<protein>
    <recommendedName>
        <fullName evidence="2">4-(cytidine 5'-diphospho)-2-C-methyl-D-erythritol kinase</fullName>
        <ecNumber evidence="2">2.7.1.148</ecNumber>
    </recommendedName>
    <alternativeName>
        <fullName evidence="7">4-(cytidine-5'-diphospho)-2-C-methyl-D-erythritol kinase</fullName>
    </alternativeName>
</protein>
<feature type="domain" description="GHMP kinase C-terminal" evidence="9">
    <location>
        <begin position="214"/>
        <end position="263"/>
    </location>
</feature>
<dbReference type="GO" id="GO:0016114">
    <property type="term" value="P:terpenoid biosynthetic process"/>
    <property type="evidence" value="ECO:0007669"/>
    <property type="project" value="InterPro"/>
</dbReference>
<dbReference type="GO" id="GO:0050515">
    <property type="term" value="F:4-(cytidine 5'-diphospho)-2-C-methyl-D-erythritol kinase activity"/>
    <property type="evidence" value="ECO:0007669"/>
    <property type="project" value="UniProtKB-EC"/>
</dbReference>
<dbReference type="PANTHER" id="PTHR43527:SF2">
    <property type="entry name" value="4-DIPHOSPHOCYTIDYL-2-C-METHYL-D-ERYTHRITOL KINASE, CHLOROPLASTIC"/>
    <property type="match status" value="1"/>
</dbReference>
<proteinExistence type="inferred from homology"/>
<evidence type="ECO:0000256" key="5">
    <source>
        <dbReference type="ARBA" id="ARBA00022777"/>
    </source>
</evidence>
<dbReference type="EMBL" id="FPHJ01000014">
    <property type="protein sequence ID" value="SFV55845.1"/>
    <property type="molecule type" value="Genomic_DNA"/>
</dbReference>
<evidence type="ECO:0000256" key="4">
    <source>
        <dbReference type="ARBA" id="ARBA00022741"/>
    </source>
</evidence>
<dbReference type="AlphaFoldDB" id="A0A1W1BQU9"/>
<dbReference type="GO" id="GO:0005524">
    <property type="term" value="F:ATP binding"/>
    <property type="evidence" value="ECO:0007669"/>
    <property type="project" value="UniProtKB-KW"/>
</dbReference>
<keyword evidence="4" id="KW-0547">Nucleotide-binding</keyword>
<accession>A0A1W1BQU9</accession>
<dbReference type="Gene3D" id="3.30.230.10">
    <property type="match status" value="1"/>
</dbReference>
<dbReference type="InterPro" id="IPR036554">
    <property type="entry name" value="GHMP_kinase_C_sf"/>
</dbReference>
<dbReference type="PIRSF" id="PIRSF010376">
    <property type="entry name" value="IspE"/>
    <property type="match status" value="1"/>
</dbReference>
<evidence type="ECO:0000256" key="6">
    <source>
        <dbReference type="ARBA" id="ARBA00022840"/>
    </source>
</evidence>
<evidence type="ECO:0000256" key="7">
    <source>
        <dbReference type="ARBA" id="ARBA00032554"/>
    </source>
</evidence>
<dbReference type="InterPro" id="IPR013750">
    <property type="entry name" value="GHMP_kinase_C_dom"/>
</dbReference>
<dbReference type="SUPFAM" id="SSF54211">
    <property type="entry name" value="Ribosomal protein S5 domain 2-like"/>
    <property type="match status" value="1"/>
</dbReference>
<keyword evidence="3 10" id="KW-0808">Transferase</keyword>
<dbReference type="InterPro" id="IPR020568">
    <property type="entry name" value="Ribosomal_Su5_D2-typ_SF"/>
</dbReference>
<name>A0A1W1BQU9_9ZZZZ</name>
<reference evidence="10" key="1">
    <citation type="submission" date="2016-10" db="EMBL/GenBank/DDBJ databases">
        <authorList>
            <person name="de Groot N.N."/>
        </authorList>
    </citation>
    <scope>NUCLEOTIDE SEQUENCE</scope>
</reference>
<dbReference type="InterPro" id="IPR006204">
    <property type="entry name" value="GHMP_kinase_N_dom"/>
</dbReference>
<feature type="domain" description="GHMP kinase N-terminal" evidence="8">
    <location>
        <begin position="63"/>
        <end position="140"/>
    </location>
</feature>
<evidence type="ECO:0000256" key="3">
    <source>
        <dbReference type="ARBA" id="ARBA00022679"/>
    </source>
</evidence>
<keyword evidence="6" id="KW-0067">ATP-binding</keyword>
<dbReference type="Pfam" id="PF00288">
    <property type="entry name" value="GHMP_kinases_N"/>
    <property type="match status" value="1"/>
</dbReference>
<dbReference type="EC" id="2.7.1.148" evidence="2"/>
<comment type="similarity">
    <text evidence="1">Belongs to the GHMP kinase family. IspE subfamily.</text>
</comment>
<gene>
    <name evidence="10" type="ORF">MNB_SUP05-5-388</name>
</gene>
<dbReference type="NCBIfam" id="TIGR00154">
    <property type="entry name" value="ispE"/>
    <property type="match status" value="1"/>
</dbReference>
<dbReference type="Gene3D" id="3.30.70.890">
    <property type="entry name" value="GHMP kinase, C-terminal domain"/>
    <property type="match status" value="1"/>
</dbReference>
<organism evidence="10">
    <name type="scientific">hydrothermal vent metagenome</name>
    <dbReference type="NCBI Taxonomy" id="652676"/>
    <lineage>
        <taxon>unclassified sequences</taxon>
        <taxon>metagenomes</taxon>
        <taxon>ecological metagenomes</taxon>
    </lineage>
</organism>
<sequence length="280" mass="31425">MWLSPAKLNLFLHITSKRDDGYHNIQTIFQLLDFGDEIGFKIRQDTKIKRVFGNKNIPHEEDLLIKSARLLQQKYNINQGVEIKINKKIPIGGGLGGGSSNAAIVLMALNELWEINLSKEKLMELGGSLGADVPFFIFGKNAWAEGVGDKLQTITLPEDYFLVVSPNKHISTQKIFSSSLLTIKPRQLKIADFFVDSKKHLFVNDCLKSAIFEESEIKKVIDWLDAINRESCANMTGTGSCVFSRFSTKKQARQVLENLPEKWTGFVAKGVNSLANRLPL</sequence>
<dbReference type="HAMAP" id="MF_00061">
    <property type="entry name" value="IspE"/>
    <property type="match status" value="1"/>
</dbReference>
<dbReference type="PANTHER" id="PTHR43527">
    <property type="entry name" value="4-DIPHOSPHOCYTIDYL-2-C-METHYL-D-ERYTHRITOL KINASE, CHLOROPLASTIC"/>
    <property type="match status" value="1"/>
</dbReference>
<evidence type="ECO:0000313" key="10">
    <source>
        <dbReference type="EMBL" id="SFV55845.1"/>
    </source>
</evidence>
<keyword evidence="5 10" id="KW-0418">Kinase</keyword>
<dbReference type="InterPro" id="IPR004424">
    <property type="entry name" value="IspE"/>
</dbReference>
<dbReference type="SUPFAM" id="SSF55060">
    <property type="entry name" value="GHMP Kinase, C-terminal domain"/>
    <property type="match status" value="1"/>
</dbReference>
<dbReference type="InterPro" id="IPR014721">
    <property type="entry name" value="Ribsml_uS5_D2-typ_fold_subgr"/>
</dbReference>
<evidence type="ECO:0000256" key="2">
    <source>
        <dbReference type="ARBA" id="ARBA00012052"/>
    </source>
</evidence>
<dbReference type="Pfam" id="PF08544">
    <property type="entry name" value="GHMP_kinases_C"/>
    <property type="match status" value="1"/>
</dbReference>